<keyword evidence="5" id="KW-0029">Amino-acid transport</keyword>
<feature type="domain" description="ABC transporter" evidence="6">
    <location>
        <begin position="6"/>
        <end position="238"/>
    </location>
</feature>
<comment type="similarity">
    <text evidence="1">Belongs to the ABC transporter superfamily.</text>
</comment>
<evidence type="ECO:0000259" key="6">
    <source>
        <dbReference type="PROSITE" id="PS50893"/>
    </source>
</evidence>
<dbReference type="OrthoDB" id="8445866at2"/>
<evidence type="ECO:0000256" key="1">
    <source>
        <dbReference type="ARBA" id="ARBA00005417"/>
    </source>
</evidence>
<dbReference type="GO" id="GO:0005524">
    <property type="term" value="F:ATP binding"/>
    <property type="evidence" value="ECO:0007669"/>
    <property type="project" value="UniProtKB-KW"/>
</dbReference>
<reference evidence="7 8" key="1">
    <citation type="submission" date="2017-07" db="EMBL/GenBank/DDBJ databases">
        <title>Draft Genome Sequences of Select Purple Nonsulfur Bacteria.</title>
        <authorList>
            <person name="Lasarre B."/>
            <person name="Mckinlay J.B."/>
        </authorList>
    </citation>
    <scope>NUCLEOTIDE SEQUENCE [LARGE SCALE GENOMIC DNA]</scope>
    <source>
        <strain evidence="7 8">DSM 11907</strain>
    </source>
</reference>
<evidence type="ECO:0000256" key="2">
    <source>
        <dbReference type="ARBA" id="ARBA00022448"/>
    </source>
</evidence>
<comment type="caution">
    <text evidence="7">The sequence shown here is derived from an EMBL/GenBank/DDBJ whole genome shotgun (WGS) entry which is preliminary data.</text>
</comment>
<dbReference type="PANTHER" id="PTHR43820">
    <property type="entry name" value="HIGH-AFFINITY BRANCHED-CHAIN AMINO ACID TRANSPORT ATP-BINDING PROTEIN LIVF"/>
    <property type="match status" value="1"/>
</dbReference>
<keyword evidence="8" id="KW-1185">Reference proteome</keyword>
<dbReference type="EMBL" id="NPEU01000234">
    <property type="protein sequence ID" value="RAI36026.1"/>
    <property type="molecule type" value="Genomic_DNA"/>
</dbReference>
<evidence type="ECO:0000256" key="3">
    <source>
        <dbReference type="ARBA" id="ARBA00022741"/>
    </source>
</evidence>
<dbReference type="Pfam" id="PF00005">
    <property type="entry name" value="ABC_tran"/>
    <property type="match status" value="1"/>
</dbReference>
<accession>A0A327KDA9</accession>
<evidence type="ECO:0000313" key="8">
    <source>
        <dbReference type="Proteomes" id="UP000248863"/>
    </source>
</evidence>
<dbReference type="RefSeq" id="WP_111358559.1">
    <property type="nucleotide sequence ID" value="NZ_NHSK01000280.1"/>
</dbReference>
<dbReference type="InterPro" id="IPR003593">
    <property type="entry name" value="AAA+_ATPase"/>
</dbReference>
<keyword evidence="2" id="KW-0813">Transport</keyword>
<dbReference type="InterPro" id="IPR003439">
    <property type="entry name" value="ABC_transporter-like_ATP-bd"/>
</dbReference>
<evidence type="ECO:0000313" key="7">
    <source>
        <dbReference type="EMBL" id="RAI36026.1"/>
    </source>
</evidence>
<dbReference type="SMART" id="SM00382">
    <property type="entry name" value="AAA"/>
    <property type="match status" value="1"/>
</dbReference>
<dbReference type="PANTHER" id="PTHR43820:SF4">
    <property type="entry name" value="HIGH-AFFINITY BRANCHED-CHAIN AMINO ACID TRANSPORT ATP-BINDING PROTEIN LIVF"/>
    <property type="match status" value="1"/>
</dbReference>
<dbReference type="InterPro" id="IPR017871">
    <property type="entry name" value="ABC_transporter-like_CS"/>
</dbReference>
<dbReference type="GO" id="GO:0015807">
    <property type="term" value="P:L-amino acid transport"/>
    <property type="evidence" value="ECO:0007669"/>
    <property type="project" value="TreeGrafter"/>
</dbReference>
<dbReference type="SUPFAM" id="SSF52540">
    <property type="entry name" value="P-loop containing nucleoside triphosphate hydrolases"/>
    <property type="match status" value="1"/>
</dbReference>
<dbReference type="GO" id="GO:0015658">
    <property type="term" value="F:branched-chain amino acid transmembrane transporter activity"/>
    <property type="evidence" value="ECO:0007669"/>
    <property type="project" value="TreeGrafter"/>
</dbReference>
<proteinExistence type="inferred from homology"/>
<gene>
    <name evidence="7" type="ORF">CH338_18260</name>
</gene>
<name>A0A327KDA9_9BRAD</name>
<dbReference type="Gene3D" id="3.40.50.300">
    <property type="entry name" value="P-loop containing nucleotide triphosphate hydrolases"/>
    <property type="match status" value="1"/>
</dbReference>
<organism evidence="7 8">
    <name type="scientific">Rhodoplanes elegans</name>
    <dbReference type="NCBI Taxonomy" id="29408"/>
    <lineage>
        <taxon>Bacteria</taxon>
        <taxon>Pseudomonadati</taxon>
        <taxon>Pseudomonadota</taxon>
        <taxon>Alphaproteobacteria</taxon>
        <taxon>Hyphomicrobiales</taxon>
        <taxon>Nitrobacteraceae</taxon>
        <taxon>Rhodoplanes</taxon>
    </lineage>
</organism>
<keyword evidence="4 7" id="KW-0067">ATP-binding</keyword>
<dbReference type="CDD" id="cd03224">
    <property type="entry name" value="ABC_TM1139_LivF_branched"/>
    <property type="match status" value="1"/>
</dbReference>
<evidence type="ECO:0000256" key="4">
    <source>
        <dbReference type="ARBA" id="ARBA00022840"/>
    </source>
</evidence>
<dbReference type="Proteomes" id="UP000248863">
    <property type="component" value="Unassembled WGS sequence"/>
</dbReference>
<dbReference type="PROSITE" id="PS50893">
    <property type="entry name" value="ABC_TRANSPORTER_2"/>
    <property type="match status" value="1"/>
</dbReference>
<dbReference type="InterPro" id="IPR027417">
    <property type="entry name" value="P-loop_NTPase"/>
</dbReference>
<dbReference type="InterPro" id="IPR052156">
    <property type="entry name" value="BCAA_Transport_ATP-bd_LivF"/>
</dbReference>
<dbReference type="AlphaFoldDB" id="A0A327KDA9"/>
<keyword evidence="3" id="KW-0547">Nucleotide-binding</keyword>
<dbReference type="PROSITE" id="PS00211">
    <property type="entry name" value="ABC_TRANSPORTER_1"/>
    <property type="match status" value="1"/>
</dbReference>
<protein>
    <submittedName>
        <fullName evidence="7">ABC transporter ATP-binding protein</fullName>
    </submittedName>
</protein>
<sequence length="248" mass="26813">MAEPLLAVRGVTTFYGSIMALKGVDLDVAEGEIVTLIGANGAGKSTLMMTICGNPRAREGRIVFDGRDITQLPTHEIARLRIAQSPEGRRIFGRMTVLENLQMGLVAAGRDADPGELDRVLAFFPRLAERIGQRGGTLSGGEQQMLAIARALMSKPRLLLLDEPSLGLAPLIAQAIFDIVKELNRSRGLTVFLVEQNAFHALKLAHRAYVMVNGTITMTGSGRELLERPEVKAAYLEGGRREAATTGH</sequence>
<dbReference type="GO" id="GO:0016887">
    <property type="term" value="F:ATP hydrolysis activity"/>
    <property type="evidence" value="ECO:0007669"/>
    <property type="project" value="InterPro"/>
</dbReference>
<evidence type="ECO:0000256" key="5">
    <source>
        <dbReference type="ARBA" id="ARBA00022970"/>
    </source>
</evidence>